<dbReference type="RefSeq" id="WP_124193952.1">
    <property type="nucleotide sequence ID" value="NZ_REGA01000001.1"/>
</dbReference>
<comment type="caution">
    <text evidence="3">The sequence shown here is derived from an EMBL/GenBank/DDBJ whole genome shotgun (WGS) entry which is preliminary data.</text>
</comment>
<sequence>MYAMASTVLESLRGWRTAGTDAELPRERTGTDMPDSGESAAETLLRSTSAVVDVDRGNGEDGLSLESTFHSAWDDRMREIRESGNRLEELADRLDRGTDRLALEVTDDGFAATCDREQVGCWPSDGAFLADLAATAVLCETDPTWQTLEQRERRLVLTALRLFLERCPTCDGSLAGGRNGDESDGSTECQLSVQCLRCGSLLVREPVVDC</sequence>
<gene>
    <name evidence="3" type="ORF">EA473_01870</name>
</gene>
<evidence type="ECO:0000259" key="2">
    <source>
        <dbReference type="Pfam" id="PF26238"/>
    </source>
</evidence>
<organism evidence="3 4">
    <name type="scientific">Natrarchaeobius chitinivorans</name>
    <dbReference type="NCBI Taxonomy" id="1679083"/>
    <lineage>
        <taxon>Archaea</taxon>
        <taxon>Methanobacteriati</taxon>
        <taxon>Methanobacteriota</taxon>
        <taxon>Stenosarchaea group</taxon>
        <taxon>Halobacteria</taxon>
        <taxon>Halobacteriales</taxon>
        <taxon>Natrialbaceae</taxon>
        <taxon>Natrarchaeobius</taxon>
    </lineage>
</organism>
<proteinExistence type="predicted"/>
<dbReference type="Pfam" id="PF26238">
    <property type="entry name" value="DUF8054_M"/>
    <property type="match status" value="1"/>
</dbReference>
<keyword evidence="4" id="KW-1185">Reference proteome</keyword>
<evidence type="ECO:0000313" key="3">
    <source>
        <dbReference type="EMBL" id="RQG97964.1"/>
    </source>
</evidence>
<dbReference type="InterPro" id="IPR058775">
    <property type="entry name" value="DUF8054_M"/>
</dbReference>
<dbReference type="OrthoDB" id="292134at2157"/>
<reference evidence="3 4" key="1">
    <citation type="submission" date="2018-10" db="EMBL/GenBank/DDBJ databases">
        <title>Natrarchaeobius chitinivorans gen. nov., sp. nov., and Natrarchaeobius haloalkaliphilus sp. nov., alkaliphilic, chitin-utilizing haloarchaea from hypersaline alkaline lakes.</title>
        <authorList>
            <person name="Sorokin D.Y."/>
            <person name="Elcheninov A.G."/>
            <person name="Kostrikina N.A."/>
            <person name="Bale N.J."/>
            <person name="Sinninghe Damste J.S."/>
            <person name="Khijniak T.V."/>
            <person name="Kublanov I.V."/>
            <person name="Toshchakov S.V."/>
        </authorList>
    </citation>
    <scope>NUCLEOTIDE SEQUENCE [LARGE SCALE GENOMIC DNA]</scope>
    <source>
        <strain evidence="3 4">AArcht4T</strain>
    </source>
</reference>
<evidence type="ECO:0000313" key="4">
    <source>
        <dbReference type="Proteomes" id="UP000282323"/>
    </source>
</evidence>
<dbReference type="EMBL" id="REGA01000001">
    <property type="protein sequence ID" value="RQG97964.1"/>
    <property type="molecule type" value="Genomic_DNA"/>
</dbReference>
<feature type="region of interest" description="Disordered" evidence="1">
    <location>
        <begin position="19"/>
        <end position="39"/>
    </location>
</feature>
<dbReference type="Proteomes" id="UP000282323">
    <property type="component" value="Unassembled WGS sequence"/>
</dbReference>
<dbReference type="AlphaFoldDB" id="A0A3N6MBB1"/>
<feature type="domain" description="DUF8054" evidence="2">
    <location>
        <begin position="42"/>
        <end position="162"/>
    </location>
</feature>
<protein>
    <recommendedName>
        <fullName evidence="2">DUF8054 domain-containing protein</fullName>
    </recommendedName>
</protein>
<evidence type="ECO:0000256" key="1">
    <source>
        <dbReference type="SAM" id="MobiDB-lite"/>
    </source>
</evidence>
<accession>A0A3N6MBB1</accession>
<name>A0A3N6MBB1_NATCH</name>